<gene>
    <name evidence="2" type="ORF">PENANT_c035G09860</name>
</gene>
<proteinExistence type="predicted"/>
<organism evidence="2 3">
    <name type="scientific">Penicillium antarcticum</name>
    <dbReference type="NCBI Taxonomy" id="416450"/>
    <lineage>
        <taxon>Eukaryota</taxon>
        <taxon>Fungi</taxon>
        <taxon>Dikarya</taxon>
        <taxon>Ascomycota</taxon>
        <taxon>Pezizomycotina</taxon>
        <taxon>Eurotiomycetes</taxon>
        <taxon>Eurotiomycetidae</taxon>
        <taxon>Eurotiales</taxon>
        <taxon>Aspergillaceae</taxon>
        <taxon>Penicillium</taxon>
    </lineage>
</organism>
<dbReference type="AlphaFoldDB" id="A0A1V6PTX8"/>
<accession>A0A1V6PTX8</accession>
<dbReference type="EMBL" id="MDYN01000035">
    <property type="protein sequence ID" value="OQD80474.1"/>
    <property type="molecule type" value="Genomic_DNA"/>
</dbReference>
<dbReference type="InterPro" id="IPR049192">
    <property type="entry name" value="DUF4246_C"/>
</dbReference>
<evidence type="ECO:0000313" key="3">
    <source>
        <dbReference type="Proteomes" id="UP000191672"/>
    </source>
</evidence>
<feature type="domain" description="DUF4246" evidence="1">
    <location>
        <begin position="11"/>
        <end position="52"/>
    </location>
</feature>
<reference evidence="3" key="1">
    <citation type="journal article" date="2017" name="Nat. Microbiol.">
        <title>Global analysis of biosynthetic gene clusters reveals vast potential of secondary metabolite production in Penicillium species.</title>
        <authorList>
            <person name="Nielsen J.C."/>
            <person name="Grijseels S."/>
            <person name="Prigent S."/>
            <person name="Ji B."/>
            <person name="Dainat J."/>
            <person name="Nielsen K.F."/>
            <person name="Frisvad J.C."/>
            <person name="Workman M."/>
            <person name="Nielsen J."/>
        </authorList>
    </citation>
    <scope>NUCLEOTIDE SEQUENCE [LARGE SCALE GENOMIC DNA]</scope>
    <source>
        <strain evidence="3">IBT 31811</strain>
    </source>
</reference>
<protein>
    <recommendedName>
        <fullName evidence="1">DUF4246 domain-containing protein</fullName>
    </recommendedName>
</protein>
<comment type="caution">
    <text evidence="2">The sequence shown here is derived from an EMBL/GenBank/DDBJ whole genome shotgun (WGS) entry which is preliminary data.</text>
</comment>
<keyword evidence="3" id="KW-1185">Reference proteome</keyword>
<name>A0A1V6PTX8_9EURO</name>
<dbReference type="Pfam" id="PF14033">
    <property type="entry name" value="DUF4246"/>
    <property type="match status" value="1"/>
</dbReference>
<evidence type="ECO:0000259" key="1">
    <source>
        <dbReference type="Pfam" id="PF14033"/>
    </source>
</evidence>
<dbReference type="Proteomes" id="UP000191672">
    <property type="component" value="Unassembled WGS sequence"/>
</dbReference>
<sequence length="135" mass="16042">MRQMKVFMTSACFDYCMEELCDKADFYQKFKMVLVFDSALAVVKSDFAVKNSHCDYYVPDKRNFGLLILDYDGGILESNTRKLKYEDTKEIVNRWESARFDDFDPNDKDRLRDWFNSNAFLGKTDLCHFCTLEVW</sequence>
<evidence type="ECO:0000313" key="2">
    <source>
        <dbReference type="EMBL" id="OQD80474.1"/>
    </source>
</evidence>